<keyword evidence="1" id="KW-0812">Transmembrane</keyword>
<proteinExistence type="predicted"/>
<organism evidence="2 3">
    <name type="scientific">Dyella agri</name>
    <dbReference type="NCBI Taxonomy" id="1926869"/>
    <lineage>
        <taxon>Bacteria</taxon>
        <taxon>Pseudomonadati</taxon>
        <taxon>Pseudomonadota</taxon>
        <taxon>Gammaproteobacteria</taxon>
        <taxon>Lysobacterales</taxon>
        <taxon>Rhodanobacteraceae</taxon>
        <taxon>Dyella</taxon>
    </lineage>
</organism>
<feature type="transmembrane region" description="Helical" evidence="1">
    <location>
        <begin position="103"/>
        <end position="121"/>
    </location>
</feature>
<evidence type="ECO:0000256" key="1">
    <source>
        <dbReference type="SAM" id="Phobius"/>
    </source>
</evidence>
<dbReference type="RefSeq" id="WP_404538806.1">
    <property type="nucleotide sequence ID" value="NZ_JADIKL010000004.1"/>
</dbReference>
<accession>A0ABW8KG27</accession>
<gene>
    <name evidence="2" type="ORF">ISP14_09750</name>
</gene>
<evidence type="ECO:0000313" key="2">
    <source>
        <dbReference type="EMBL" id="MFK2931075.1"/>
    </source>
</evidence>
<sequence length="136" mass="14677">MEAAITAKPREVRIGVLCLWVALALGLFGDLQHVIRFGTSVSPVVLCCSYLLAVMFSAFFIHTISLGRSWARATYLVLLLLGVAITARGLVDEFSLDPVAAMMTVGRVVVLACAAHQLFSYPSDAWFASRKQATAS</sequence>
<protein>
    <submittedName>
        <fullName evidence="2">Uncharacterized protein</fullName>
    </submittedName>
</protein>
<feature type="transmembrane region" description="Helical" evidence="1">
    <location>
        <begin position="12"/>
        <end position="29"/>
    </location>
</feature>
<dbReference type="EMBL" id="JADIKL010000004">
    <property type="protein sequence ID" value="MFK2931075.1"/>
    <property type="molecule type" value="Genomic_DNA"/>
</dbReference>
<reference evidence="2 3" key="1">
    <citation type="submission" date="2020-10" db="EMBL/GenBank/DDBJ databases">
        <title>Phylogeny of dyella-like bacteria.</title>
        <authorList>
            <person name="Fu J."/>
        </authorList>
    </citation>
    <scope>NUCLEOTIDE SEQUENCE [LARGE SCALE GENOMIC DNA]</scope>
    <source>
        <strain evidence="2 3">DKC-1</strain>
    </source>
</reference>
<evidence type="ECO:0000313" key="3">
    <source>
        <dbReference type="Proteomes" id="UP001620397"/>
    </source>
</evidence>
<keyword evidence="1" id="KW-1133">Transmembrane helix</keyword>
<keyword evidence="3" id="KW-1185">Reference proteome</keyword>
<keyword evidence="1" id="KW-0472">Membrane</keyword>
<feature type="transmembrane region" description="Helical" evidence="1">
    <location>
        <begin position="73"/>
        <end position="91"/>
    </location>
</feature>
<comment type="caution">
    <text evidence="2">The sequence shown here is derived from an EMBL/GenBank/DDBJ whole genome shotgun (WGS) entry which is preliminary data.</text>
</comment>
<dbReference type="Proteomes" id="UP001620397">
    <property type="component" value="Unassembled WGS sequence"/>
</dbReference>
<feature type="transmembrane region" description="Helical" evidence="1">
    <location>
        <begin position="41"/>
        <end position="61"/>
    </location>
</feature>
<name>A0ABW8KG27_9GAMM</name>